<evidence type="ECO:0000259" key="2">
    <source>
        <dbReference type="Pfam" id="PF04892"/>
    </source>
</evidence>
<dbReference type="EMBL" id="JACJHT010000002">
    <property type="protein sequence ID" value="MBA9039364.1"/>
    <property type="molecule type" value="Genomic_DNA"/>
</dbReference>
<feature type="transmembrane region" description="Helical" evidence="1">
    <location>
        <begin position="54"/>
        <end position="74"/>
    </location>
</feature>
<feature type="domain" description="VanZ-like" evidence="2">
    <location>
        <begin position="12"/>
        <end position="133"/>
    </location>
</feature>
<evidence type="ECO:0000313" key="4">
    <source>
        <dbReference type="Proteomes" id="UP000543174"/>
    </source>
</evidence>
<organism evidence="3 4">
    <name type="scientific">Priestia aryabhattai</name>
    <name type="common">Bacillus aryabhattai</name>
    <dbReference type="NCBI Taxonomy" id="412384"/>
    <lineage>
        <taxon>Bacteria</taxon>
        <taxon>Bacillati</taxon>
        <taxon>Bacillota</taxon>
        <taxon>Bacilli</taxon>
        <taxon>Bacillales</taxon>
        <taxon>Bacillaceae</taxon>
        <taxon>Priestia</taxon>
    </lineage>
</organism>
<feature type="transmembrane region" description="Helical" evidence="1">
    <location>
        <begin position="86"/>
        <end position="107"/>
    </location>
</feature>
<dbReference type="InterPro" id="IPR053150">
    <property type="entry name" value="Teicoplanin_resist-assoc"/>
</dbReference>
<protein>
    <submittedName>
        <fullName evidence="3">Glycopeptide antibiotics resistance protein</fullName>
    </submittedName>
</protein>
<evidence type="ECO:0000313" key="3">
    <source>
        <dbReference type="EMBL" id="MBA9039364.1"/>
    </source>
</evidence>
<dbReference type="InterPro" id="IPR006976">
    <property type="entry name" value="VanZ-like"/>
</dbReference>
<dbReference type="NCBIfam" id="NF037970">
    <property type="entry name" value="vanZ_1"/>
    <property type="match status" value="1"/>
</dbReference>
<keyword evidence="4" id="KW-1185">Reference proteome</keyword>
<keyword evidence="1" id="KW-0812">Transmembrane</keyword>
<dbReference type="PANTHER" id="PTHR36834">
    <property type="entry name" value="MEMBRANE PROTEIN-RELATED"/>
    <property type="match status" value="1"/>
</dbReference>
<comment type="caution">
    <text evidence="3">The sequence shown here is derived from an EMBL/GenBank/DDBJ whole genome shotgun (WGS) entry which is preliminary data.</text>
</comment>
<accession>A0A7W3REW7</accession>
<keyword evidence="1" id="KW-0472">Membrane</keyword>
<gene>
    <name evidence="3" type="ORF">HNP21_002471</name>
</gene>
<dbReference type="PANTHER" id="PTHR36834:SF1">
    <property type="entry name" value="INTEGRAL MEMBRANE PROTEIN"/>
    <property type="match status" value="1"/>
</dbReference>
<name>A0A7W3REW7_PRIAR</name>
<keyword evidence="1" id="KW-1133">Transmembrane helix</keyword>
<dbReference type="Proteomes" id="UP000543174">
    <property type="component" value="Unassembled WGS sequence"/>
</dbReference>
<dbReference type="RefSeq" id="WP_182527557.1">
    <property type="nucleotide sequence ID" value="NZ_JACJHT010000002.1"/>
</dbReference>
<reference evidence="3" key="1">
    <citation type="submission" date="2020-08" db="EMBL/GenBank/DDBJ databases">
        <title>Functional genomics of gut bacteria from endangered species of beetles.</title>
        <authorList>
            <person name="Carlos-Shanley C."/>
        </authorList>
    </citation>
    <scope>NUCLEOTIDE SEQUENCE [LARGE SCALE GENOMIC DNA]</scope>
    <source>
        <strain evidence="3">S00060</strain>
    </source>
</reference>
<sequence length="138" mass="15315">MLKINLGNVLFLGSILFIISLTLFPEAALGIGVGKGGINVTPFHTIGYTLFHHTFANFIKNNIGNIILFIPFGFLLPFKFRSINSILKACLVGMFFSASIECVQLFMSSRWTDVDDVILNTLGTGIGYNVFKIYVRED</sequence>
<dbReference type="AlphaFoldDB" id="A0A7W3REW7"/>
<proteinExistence type="predicted"/>
<dbReference type="Pfam" id="PF04892">
    <property type="entry name" value="VanZ"/>
    <property type="match status" value="1"/>
</dbReference>
<evidence type="ECO:0000256" key="1">
    <source>
        <dbReference type="SAM" id="Phobius"/>
    </source>
</evidence>